<organism evidence="2 3">
    <name type="scientific">Geomonas limicola</name>
    <dbReference type="NCBI Taxonomy" id="2740186"/>
    <lineage>
        <taxon>Bacteria</taxon>
        <taxon>Pseudomonadati</taxon>
        <taxon>Thermodesulfobacteriota</taxon>
        <taxon>Desulfuromonadia</taxon>
        <taxon>Geobacterales</taxon>
        <taxon>Geobacteraceae</taxon>
        <taxon>Geomonas</taxon>
    </lineage>
</organism>
<reference evidence="3" key="1">
    <citation type="submission" date="2020-06" db="EMBL/GenBank/DDBJ databases">
        <title>Draft genomic sequecing of Geomonas sp. Red745.</title>
        <authorList>
            <person name="Itoh H."/>
            <person name="Xu Z.X."/>
            <person name="Ushijima N."/>
            <person name="Masuda Y."/>
            <person name="Shiratori Y."/>
            <person name="Senoo K."/>
        </authorList>
    </citation>
    <scope>NUCLEOTIDE SEQUENCE [LARGE SCALE GENOMIC DNA]</scope>
    <source>
        <strain evidence="3">Red745</strain>
    </source>
</reference>
<evidence type="ECO:0000313" key="3">
    <source>
        <dbReference type="Proteomes" id="UP000587586"/>
    </source>
</evidence>
<dbReference type="EMBL" id="BLXZ01000007">
    <property type="protein sequence ID" value="GFO69884.1"/>
    <property type="molecule type" value="Genomic_DNA"/>
</dbReference>
<proteinExistence type="predicted"/>
<evidence type="ECO:0000313" key="2">
    <source>
        <dbReference type="EMBL" id="GFO69884.1"/>
    </source>
</evidence>
<protein>
    <submittedName>
        <fullName evidence="2">Uncharacterized protein</fullName>
    </submittedName>
</protein>
<name>A0A6V8NDJ0_9BACT</name>
<dbReference type="AlphaFoldDB" id="A0A6V8NDJ0"/>
<keyword evidence="3" id="KW-1185">Reference proteome</keyword>
<accession>A0A6V8NDJ0</accession>
<evidence type="ECO:0000256" key="1">
    <source>
        <dbReference type="SAM" id="Coils"/>
    </source>
</evidence>
<sequence>MKIDLSKIDLGNGIIGLLVSSMTGHTGLKFGPEDDGVVGITTRISPKAKSLLQQFSEIGGVSQAVITRICIERGLGEISSLLLEYKKAKEEAERAESEEQEAIMAYDEEAVNAEVVNTLAELKKDAAARKSGKR</sequence>
<gene>
    <name evidence="2" type="ORF">GMLC_34630</name>
</gene>
<feature type="coiled-coil region" evidence="1">
    <location>
        <begin position="78"/>
        <end position="109"/>
    </location>
</feature>
<comment type="caution">
    <text evidence="2">The sequence shown here is derived from an EMBL/GenBank/DDBJ whole genome shotgun (WGS) entry which is preliminary data.</text>
</comment>
<dbReference type="RefSeq" id="WP_183362459.1">
    <property type="nucleotide sequence ID" value="NZ_BLXZ01000007.1"/>
</dbReference>
<keyword evidence="1" id="KW-0175">Coiled coil</keyword>
<dbReference type="Proteomes" id="UP000587586">
    <property type="component" value="Unassembled WGS sequence"/>
</dbReference>